<dbReference type="OrthoDB" id="1104827at2759"/>
<evidence type="ECO:0000313" key="4">
    <source>
        <dbReference type="WBParaSite" id="ASIM_0000300601-mRNA-1"/>
    </source>
</evidence>
<dbReference type="EMBL" id="UYRR01004080">
    <property type="protein sequence ID" value="VDK20744.1"/>
    <property type="molecule type" value="Genomic_DNA"/>
</dbReference>
<dbReference type="GO" id="GO:0030036">
    <property type="term" value="P:actin cytoskeleton organization"/>
    <property type="evidence" value="ECO:0007669"/>
    <property type="project" value="InterPro"/>
</dbReference>
<dbReference type="Pfam" id="PF06371">
    <property type="entry name" value="Drf_GBD"/>
    <property type="match status" value="1"/>
</dbReference>
<dbReference type="InterPro" id="IPR016024">
    <property type="entry name" value="ARM-type_fold"/>
</dbReference>
<proteinExistence type="predicted"/>
<dbReference type="GO" id="GO:0003779">
    <property type="term" value="F:actin binding"/>
    <property type="evidence" value="ECO:0007669"/>
    <property type="project" value="InterPro"/>
</dbReference>
<dbReference type="InterPro" id="IPR011989">
    <property type="entry name" value="ARM-like"/>
</dbReference>
<reference evidence="4" key="1">
    <citation type="submission" date="2017-02" db="UniProtKB">
        <authorList>
            <consortium name="WormBaseParasite"/>
        </authorList>
    </citation>
    <scope>IDENTIFICATION</scope>
</reference>
<gene>
    <name evidence="2" type="ORF">ASIM_LOCUS2855</name>
</gene>
<evidence type="ECO:0000313" key="3">
    <source>
        <dbReference type="Proteomes" id="UP000267096"/>
    </source>
</evidence>
<evidence type="ECO:0000313" key="2">
    <source>
        <dbReference type="EMBL" id="VDK20744.1"/>
    </source>
</evidence>
<dbReference type="GO" id="GO:0031267">
    <property type="term" value="F:small GTPase binding"/>
    <property type="evidence" value="ECO:0007669"/>
    <property type="project" value="InterPro"/>
</dbReference>
<organism evidence="4">
    <name type="scientific">Anisakis simplex</name>
    <name type="common">Herring worm</name>
    <dbReference type="NCBI Taxonomy" id="6269"/>
    <lineage>
        <taxon>Eukaryota</taxon>
        <taxon>Metazoa</taxon>
        <taxon>Ecdysozoa</taxon>
        <taxon>Nematoda</taxon>
        <taxon>Chromadorea</taxon>
        <taxon>Rhabditida</taxon>
        <taxon>Spirurina</taxon>
        <taxon>Ascaridomorpha</taxon>
        <taxon>Ascaridoidea</taxon>
        <taxon>Anisakidae</taxon>
        <taxon>Anisakis</taxon>
        <taxon>Anisakis simplex complex</taxon>
    </lineage>
</organism>
<accession>A0A0M3J622</accession>
<protein>
    <submittedName>
        <fullName evidence="4">Drf_GBD domain-containing protein</fullName>
    </submittedName>
</protein>
<feature type="domain" description="Formin GTPase-binding" evidence="1">
    <location>
        <begin position="44"/>
        <end position="183"/>
    </location>
</feature>
<dbReference type="Proteomes" id="UP000267096">
    <property type="component" value="Unassembled WGS sequence"/>
</dbReference>
<keyword evidence="3" id="KW-1185">Reference proteome</keyword>
<dbReference type="SMART" id="SM01140">
    <property type="entry name" value="Drf_GBD"/>
    <property type="match status" value="1"/>
</dbReference>
<dbReference type="Gene3D" id="1.25.10.10">
    <property type="entry name" value="Leucine-rich Repeat Variant"/>
    <property type="match status" value="1"/>
</dbReference>
<dbReference type="InterPro" id="IPR010473">
    <property type="entry name" value="GTPase-bd"/>
</dbReference>
<evidence type="ECO:0000259" key="1">
    <source>
        <dbReference type="SMART" id="SM01140"/>
    </source>
</evidence>
<reference evidence="2 3" key="2">
    <citation type="submission" date="2018-11" db="EMBL/GenBank/DDBJ databases">
        <authorList>
            <consortium name="Pathogen Informatics"/>
        </authorList>
    </citation>
    <scope>NUCLEOTIDE SEQUENCE [LARGE SCALE GENOMIC DNA]</scope>
</reference>
<dbReference type="SUPFAM" id="SSF48371">
    <property type="entry name" value="ARM repeat"/>
    <property type="match status" value="1"/>
</dbReference>
<dbReference type="WBParaSite" id="ASIM_0000300601-mRNA-1">
    <property type="protein sequence ID" value="ASIM_0000300601-mRNA-1"/>
    <property type="gene ID" value="ASIM_0000300601"/>
</dbReference>
<name>A0A0M3J622_ANISI</name>
<sequence>MFEELMESAMCCFNKIAPDKGGGIKVMKPSFEQNTSNQILRLEPNALDKIHLEDAFPQFVAELDLSPEKQKSLYEQPIEKKWLLLTEQSIIRNKFELGGLKSCAEFMNILSDQEKSFTETEEVLSNLESLSVALRTQSNSFVEKFITFGGIASLRNILNDCRRLSGRDFYAAAVLSSFRALLNST</sequence>
<dbReference type="AlphaFoldDB" id="A0A0M3J622"/>